<sequence>MLDPMLKIVVGVWIYLCGLFGSLVTAAQLSQILAAFPASQLESYGPRVPGVARSFSAWLPYSPAALWLSAAVTAAIGLYLWRSRHSLENKLFASAVIAALNLCLAMFFATALLTAYFYLPKIANTA</sequence>
<proteinExistence type="predicted"/>
<feature type="transmembrane region" description="Helical" evidence="1">
    <location>
        <begin position="58"/>
        <end position="80"/>
    </location>
</feature>
<organism evidence="2 3">
    <name type="scientific">Xanthomonas sacchari</name>
    <dbReference type="NCBI Taxonomy" id="56458"/>
    <lineage>
        <taxon>Bacteria</taxon>
        <taxon>Pseudomonadati</taxon>
        <taxon>Pseudomonadota</taxon>
        <taxon>Gammaproteobacteria</taxon>
        <taxon>Lysobacterales</taxon>
        <taxon>Lysobacteraceae</taxon>
        <taxon>Xanthomonas</taxon>
    </lineage>
</organism>
<feature type="transmembrane region" description="Helical" evidence="1">
    <location>
        <begin position="92"/>
        <end position="119"/>
    </location>
</feature>
<dbReference type="Proteomes" id="UP000247346">
    <property type="component" value="Unassembled WGS sequence"/>
</dbReference>
<evidence type="ECO:0000313" key="3">
    <source>
        <dbReference type="Proteomes" id="UP000247346"/>
    </source>
</evidence>
<keyword evidence="1" id="KW-0472">Membrane</keyword>
<feature type="transmembrane region" description="Helical" evidence="1">
    <location>
        <begin position="12"/>
        <end position="38"/>
    </location>
</feature>
<dbReference type="EMBL" id="MDEK01000022">
    <property type="protein sequence ID" value="PPU80092.1"/>
    <property type="molecule type" value="Genomic_DNA"/>
</dbReference>
<gene>
    <name evidence="2" type="ORF">XsacCFBP4641_19120</name>
</gene>
<protein>
    <submittedName>
        <fullName evidence="2">Uncharacterized protein</fullName>
    </submittedName>
</protein>
<reference evidence="2 3" key="1">
    <citation type="submission" date="2016-08" db="EMBL/GenBank/DDBJ databases">
        <authorList>
            <person name="Seilhamer J.J."/>
        </authorList>
    </citation>
    <scope>NUCLEOTIDE SEQUENCE [LARGE SCALE GENOMIC DNA]</scope>
    <source>
        <strain evidence="2 3">CFBP4641</strain>
    </source>
</reference>
<evidence type="ECO:0000256" key="1">
    <source>
        <dbReference type="SAM" id="Phobius"/>
    </source>
</evidence>
<dbReference type="AlphaFoldDB" id="A0A2P5YZ56"/>
<comment type="caution">
    <text evidence="2">The sequence shown here is derived from an EMBL/GenBank/DDBJ whole genome shotgun (WGS) entry which is preliminary data.</text>
</comment>
<keyword evidence="1" id="KW-0812">Transmembrane</keyword>
<evidence type="ECO:0000313" key="2">
    <source>
        <dbReference type="EMBL" id="PPU80092.1"/>
    </source>
</evidence>
<accession>A0A2P5YZ56</accession>
<name>A0A2P5YZ56_9XANT</name>
<keyword evidence="1" id="KW-1133">Transmembrane helix</keyword>